<keyword evidence="6" id="KW-1185">Reference proteome</keyword>
<dbReference type="GO" id="GO:0005829">
    <property type="term" value="C:cytosol"/>
    <property type="evidence" value="ECO:0007669"/>
    <property type="project" value="TreeGrafter"/>
</dbReference>
<reference evidence="5 6" key="1">
    <citation type="submission" date="2016-10" db="EMBL/GenBank/DDBJ databases">
        <authorList>
            <person name="de Groot N.N."/>
        </authorList>
    </citation>
    <scope>NUCLEOTIDE SEQUENCE [LARGE SCALE GENOMIC DNA]</scope>
    <source>
        <strain evidence="5 6">CGMCC 1.11156</strain>
    </source>
</reference>
<dbReference type="STRING" id="1005945.SAMN05216561_102173"/>
<evidence type="ECO:0000313" key="5">
    <source>
        <dbReference type="EMBL" id="SFH76721.1"/>
    </source>
</evidence>
<dbReference type="AlphaFoldDB" id="A0A1I3CR24"/>
<dbReference type="GO" id="GO:0000224">
    <property type="term" value="F:peptide-N4-(N-acetyl-beta-glucosaminyl)asparagine amidase activity"/>
    <property type="evidence" value="ECO:0007669"/>
    <property type="project" value="TreeGrafter"/>
</dbReference>
<dbReference type="Gene3D" id="2.70.98.10">
    <property type="match status" value="1"/>
</dbReference>
<dbReference type="InterPro" id="IPR012939">
    <property type="entry name" value="Glyco_hydro_92"/>
</dbReference>
<evidence type="ECO:0000256" key="2">
    <source>
        <dbReference type="SAM" id="Phobius"/>
    </source>
</evidence>
<dbReference type="InterPro" id="IPR005887">
    <property type="entry name" value="GH92_a_mannosidase_put"/>
</dbReference>
<sequence length="795" mass="83868">MMLWCCMGPSCHGDRQVDRDLAIRAVWGPASAYGRRVTLRGRTRCAAYAVALALALACGVAPLAAAARADPGGRDVDVFTGTGGSVPWHSGNTTPAAARPFGLLHLGPDTTTSREGRPSATASGYGWQDDRVRGFSATHLSGAGCPAMGDVPFLPVVGRLPVDPAATTAGLDHDDEDAGPGWYRTRLASGVDVALAAGERTGLAVLTFPRGRTARLLVKGGDSLAGSRRTQVSFPSRREIAVSTTSGGFCGSPGHYRVHVVLRLARPMLAHGTWGGARPGGWVTLDRDGGTSRVQVAVSFVDVAGARRNLEVERPGWSYPDLRTTAAAAWARELGRVQVTGGTAQDRALLDTALYHALLHPTLVSDADGRYPGFDGTTRRLAPGERHYSAIAGWDAYRTQVPLLAWLRPDVASAVVRSLARMATQGGWLPRWPLVASYTGVMNGDSAAPLIAAAHAFGGRDFALDPLVTRLVRQGEQTDGAPGQGWFRPRPGLADYLRLGYVPNTVPERGWPQPHGASTTLEYAVDDFAVSRLALAAGRDDVAERFAARSRSWRTLLDPDRRLLLPRDAAGAFPAPDIDTGGCCNGFQEGNATQYTFGAVPQDVAGLLSSLGPRDTVVDRLDEVHTFLNAGAGSPHAWLGNQPSFLTPWAYLWLGEPARTADVVARARRDLWSLGPGGLPGNDDLGSLSAWFVWASLGLYPLTPGTPAVGITPPAFETVTVRPSSGSVTVIERVGTGRHVAGLSVDGVPTSASWLSLGPGSRPGVVRILTTDEPAQAWGTALADAPPSWDGPAQR</sequence>
<evidence type="ECO:0000313" key="6">
    <source>
        <dbReference type="Proteomes" id="UP000198649"/>
    </source>
</evidence>
<dbReference type="Pfam" id="PF17678">
    <property type="entry name" value="Glyco_hydro_92N"/>
    <property type="match status" value="1"/>
</dbReference>
<dbReference type="Gene3D" id="1.20.1050.60">
    <property type="entry name" value="alpha-1,2-mannosidase"/>
    <property type="match status" value="1"/>
</dbReference>
<protein>
    <submittedName>
        <fullName evidence="5">Alpha-1,2-mannosidase, putative</fullName>
    </submittedName>
</protein>
<evidence type="ECO:0000259" key="4">
    <source>
        <dbReference type="Pfam" id="PF17678"/>
    </source>
</evidence>
<dbReference type="InterPro" id="IPR041371">
    <property type="entry name" value="GH92_N"/>
</dbReference>
<keyword evidence="2" id="KW-1133">Transmembrane helix</keyword>
<dbReference type="PANTHER" id="PTHR12143">
    <property type="entry name" value="PEPTIDE N-GLYCANASE PNGASE -RELATED"/>
    <property type="match status" value="1"/>
</dbReference>
<dbReference type="Gene3D" id="1.20.1610.10">
    <property type="entry name" value="alpha-1,2-mannosidases domains"/>
    <property type="match status" value="1"/>
</dbReference>
<dbReference type="InterPro" id="IPR014718">
    <property type="entry name" value="GH-type_carb-bd"/>
</dbReference>
<gene>
    <name evidence="5" type="ORF">SAMN05216561_102173</name>
</gene>
<dbReference type="PANTHER" id="PTHR12143:SF39">
    <property type="entry name" value="SECRETED PROTEIN"/>
    <property type="match status" value="1"/>
</dbReference>
<evidence type="ECO:0000259" key="3">
    <source>
        <dbReference type="Pfam" id="PF07971"/>
    </source>
</evidence>
<proteinExistence type="predicted"/>
<name>A0A1I3CR24_9ACTN</name>
<evidence type="ECO:0000256" key="1">
    <source>
        <dbReference type="SAM" id="MobiDB-lite"/>
    </source>
</evidence>
<organism evidence="5 6">
    <name type="scientific">Nocardioides psychrotolerans</name>
    <dbReference type="NCBI Taxonomy" id="1005945"/>
    <lineage>
        <taxon>Bacteria</taxon>
        <taxon>Bacillati</taxon>
        <taxon>Actinomycetota</taxon>
        <taxon>Actinomycetes</taxon>
        <taxon>Propionibacteriales</taxon>
        <taxon>Nocardioidaceae</taxon>
        <taxon>Nocardioides</taxon>
    </lineage>
</organism>
<feature type="domain" description="Glycosyl hydrolase family 92 N-terminal" evidence="4">
    <location>
        <begin position="76"/>
        <end position="300"/>
    </location>
</feature>
<dbReference type="SUPFAM" id="SSF48208">
    <property type="entry name" value="Six-hairpin glycosidases"/>
    <property type="match status" value="1"/>
</dbReference>
<dbReference type="NCBIfam" id="TIGR01180">
    <property type="entry name" value="aman2_put"/>
    <property type="match status" value="1"/>
</dbReference>
<dbReference type="Proteomes" id="UP000198649">
    <property type="component" value="Unassembled WGS sequence"/>
</dbReference>
<keyword evidence="2" id="KW-0472">Membrane</keyword>
<dbReference type="GO" id="GO:0030246">
    <property type="term" value="F:carbohydrate binding"/>
    <property type="evidence" value="ECO:0007669"/>
    <property type="project" value="InterPro"/>
</dbReference>
<feature type="domain" description="Glycosyl hydrolase family 92" evidence="3">
    <location>
        <begin position="305"/>
        <end position="756"/>
    </location>
</feature>
<dbReference type="Pfam" id="PF07971">
    <property type="entry name" value="Glyco_hydro_92"/>
    <property type="match status" value="1"/>
</dbReference>
<dbReference type="InterPro" id="IPR050883">
    <property type="entry name" value="PNGase"/>
</dbReference>
<dbReference type="GO" id="GO:0005975">
    <property type="term" value="P:carbohydrate metabolic process"/>
    <property type="evidence" value="ECO:0007669"/>
    <property type="project" value="InterPro"/>
</dbReference>
<keyword evidence="2" id="KW-0812">Transmembrane</keyword>
<dbReference type="GO" id="GO:0006516">
    <property type="term" value="P:glycoprotein catabolic process"/>
    <property type="evidence" value="ECO:0007669"/>
    <property type="project" value="TreeGrafter"/>
</dbReference>
<dbReference type="InterPro" id="IPR008928">
    <property type="entry name" value="6-hairpin_glycosidase_sf"/>
</dbReference>
<accession>A0A1I3CR24</accession>
<feature type="region of interest" description="Disordered" evidence="1">
    <location>
        <begin position="99"/>
        <end position="125"/>
    </location>
</feature>
<feature type="transmembrane region" description="Helical" evidence="2">
    <location>
        <begin position="45"/>
        <end position="65"/>
    </location>
</feature>
<dbReference type="EMBL" id="FOQG01000002">
    <property type="protein sequence ID" value="SFH76721.1"/>
    <property type="molecule type" value="Genomic_DNA"/>
</dbReference>
<dbReference type="Gene3D" id="3.30.2080.10">
    <property type="entry name" value="GH92 mannosidase domain"/>
    <property type="match status" value="1"/>
</dbReference>